<proteinExistence type="predicted"/>
<gene>
    <name evidence="1" type="ORF">F4561_004132</name>
</gene>
<name>A0A7W7W3R0_9ACTN</name>
<reference evidence="1 2" key="1">
    <citation type="submission" date="2020-08" db="EMBL/GenBank/DDBJ databases">
        <title>Sequencing the genomes of 1000 actinobacteria strains.</title>
        <authorList>
            <person name="Klenk H.-P."/>
        </authorList>
    </citation>
    <scope>NUCLEOTIDE SEQUENCE [LARGE SCALE GENOMIC DNA]</scope>
    <source>
        <strain evidence="1 2">DSM 102030</strain>
    </source>
</reference>
<dbReference type="EMBL" id="JACHJT010000001">
    <property type="protein sequence ID" value="MBB4933312.1"/>
    <property type="molecule type" value="Genomic_DNA"/>
</dbReference>
<comment type="caution">
    <text evidence="1">The sequence shown here is derived from an EMBL/GenBank/DDBJ whole genome shotgun (WGS) entry which is preliminary data.</text>
</comment>
<evidence type="ECO:0000313" key="2">
    <source>
        <dbReference type="Proteomes" id="UP000523007"/>
    </source>
</evidence>
<evidence type="ECO:0000313" key="1">
    <source>
        <dbReference type="EMBL" id="MBB4933312.1"/>
    </source>
</evidence>
<organism evidence="1 2">
    <name type="scientific">Lipingzhangella halophila</name>
    <dbReference type="NCBI Taxonomy" id="1783352"/>
    <lineage>
        <taxon>Bacteria</taxon>
        <taxon>Bacillati</taxon>
        <taxon>Actinomycetota</taxon>
        <taxon>Actinomycetes</taxon>
        <taxon>Streptosporangiales</taxon>
        <taxon>Nocardiopsidaceae</taxon>
        <taxon>Lipingzhangella</taxon>
    </lineage>
</organism>
<accession>A0A7W7W3R0</accession>
<dbReference type="AlphaFoldDB" id="A0A7W7W3R0"/>
<dbReference type="RefSeq" id="WP_246437243.1">
    <property type="nucleotide sequence ID" value="NZ_JACHJT010000001.1"/>
</dbReference>
<protein>
    <recommendedName>
        <fullName evidence="3">DUF3800 domain-containing protein</fullName>
    </recommendedName>
</protein>
<evidence type="ECO:0008006" key="3">
    <source>
        <dbReference type="Google" id="ProtNLM"/>
    </source>
</evidence>
<keyword evidence="2" id="KW-1185">Reference proteome</keyword>
<sequence>MTDTPPAPHGVAYADESFLEADSGGFYVIAAAVIENHGIEEARQEMLALRGKRRTNKTHWTEMDPGERAHAAKMVATLEGLHIVTVGRPVPPKHQDRARAKCLQPLVAELNGYGVGTLFLEARNAKQDKWDIKTVIATRRALGKINFNVAHLYGGNEPLLWVADIVAGAVQASRRGYPAYRNVLDNQVYEIEIDTGC</sequence>
<dbReference type="Proteomes" id="UP000523007">
    <property type="component" value="Unassembled WGS sequence"/>
</dbReference>